<dbReference type="Proteomes" id="UP000051166">
    <property type="component" value="Unassembled WGS sequence"/>
</dbReference>
<dbReference type="STRING" id="1423801.FD50_GL001406"/>
<dbReference type="SUPFAM" id="SSF54611">
    <property type="entry name" value="SecB-like"/>
    <property type="match status" value="1"/>
</dbReference>
<dbReference type="AlphaFoldDB" id="A0A0R1UW38"/>
<protein>
    <submittedName>
        <fullName evidence="1">Uncharacterized protein</fullName>
    </submittedName>
</protein>
<dbReference type="PATRIC" id="fig|1423801.4.peg.1441"/>
<dbReference type="Gene3D" id="3.10.420.10">
    <property type="entry name" value="SecB-like"/>
    <property type="match status" value="1"/>
</dbReference>
<organism evidence="1 2">
    <name type="scientific">Liquorilactobacillus satsumensis DSM 16230 = JCM 12392</name>
    <dbReference type="NCBI Taxonomy" id="1423801"/>
    <lineage>
        <taxon>Bacteria</taxon>
        <taxon>Bacillati</taxon>
        <taxon>Bacillota</taxon>
        <taxon>Bacilli</taxon>
        <taxon>Lactobacillales</taxon>
        <taxon>Lactobacillaceae</taxon>
        <taxon>Liquorilactobacillus</taxon>
    </lineage>
</organism>
<evidence type="ECO:0000313" key="1">
    <source>
        <dbReference type="EMBL" id="KRL97425.1"/>
    </source>
</evidence>
<comment type="caution">
    <text evidence="1">The sequence shown here is derived from an EMBL/GenBank/DDBJ whole genome shotgun (WGS) entry which is preliminary data.</text>
</comment>
<dbReference type="EMBL" id="AZFQ01000052">
    <property type="protein sequence ID" value="KRL97425.1"/>
    <property type="molecule type" value="Genomic_DNA"/>
</dbReference>
<sequence>MSDIPLKLEDYFQDSTDEEATIELRLQVNFKNAGQKIDDPLFWRAQIEYIVRLHAKNEKEDIGKLRIVYICDFQTKNKLPPNFSKSKKMQNQIIKIVNPYFRETASYLTRTSNIPDFKFPYDIGISDKRSDTEDGLQ</sequence>
<name>A0A0R1UW38_9LACO</name>
<proteinExistence type="predicted"/>
<reference evidence="1 2" key="1">
    <citation type="journal article" date="2015" name="Genome Announc.">
        <title>Expanding the biotechnology potential of lactobacilli through comparative genomics of 213 strains and associated genera.</title>
        <authorList>
            <person name="Sun Z."/>
            <person name="Harris H.M."/>
            <person name="McCann A."/>
            <person name="Guo C."/>
            <person name="Argimon S."/>
            <person name="Zhang W."/>
            <person name="Yang X."/>
            <person name="Jeffery I.B."/>
            <person name="Cooney J.C."/>
            <person name="Kagawa T.F."/>
            <person name="Liu W."/>
            <person name="Song Y."/>
            <person name="Salvetti E."/>
            <person name="Wrobel A."/>
            <person name="Rasinkangas P."/>
            <person name="Parkhill J."/>
            <person name="Rea M.C."/>
            <person name="O'Sullivan O."/>
            <person name="Ritari J."/>
            <person name="Douillard F.P."/>
            <person name="Paul Ross R."/>
            <person name="Yang R."/>
            <person name="Briner A.E."/>
            <person name="Felis G.E."/>
            <person name="de Vos W.M."/>
            <person name="Barrangou R."/>
            <person name="Klaenhammer T.R."/>
            <person name="Caufield P.W."/>
            <person name="Cui Y."/>
            <person name="Zhang H."/>
            <person name="O'Toole P.W."/>
        </authorList>
    </citation>
    <scope>NUCLEOTIDE SEQUENCE [LARGE SCALE GENOMIC DNA]</scope>
    <source>
        <strain evidence="1 2">DSM 16230</strain>
    </source>
</reference>
<dbReference type="InterPro" id="IPR035958">
    <property type="entry name" value="SecB-like_sf"/>
</dbReference>
<accession>A0A0R1UW38</accession>
<gene>
    <name evidence="1" type="ORF">FD50_GL001406</name>
</gene>
<evidence type="ECO:0000313" key="2">
    <source>
        <dbReference type="Proteomes" id="UP000051166"/>
    </source>
</evidence>
<keyword evidence="2" id="KW-1185">Reference proteome</keyword>